<feature type="region of interest" description="Disordered" evidence="1">
    <location>
        <begin position="1385"/>
        <end position="1558"/>
    </location>
</feature>
<protein>
    <recommendedName>
        <fullName evidence="2">Protein kinase domain-containing protein</fullName>
    </recommendedName>
</protein>
<feature type="compositionally biased region" description="Polar residues" evidence="1">
    <location>
        <begin position="986"/>
        <end position="997"/>
    </location>
</feature>
<dbReference type="InterPro" id="IPR045269">
    <property type="entry name" value="Atg1-like"/>
</dbReference>
<feature type="compositionally biased region" description="Basic and acidic residues" evidence="1">
    <location>
        <begin position="1429"/>
        <end position="1442"/>
    </location>
</feature>
<dbReference type="Proteomes" id="UP000323386">
    <property type="component" value="Unassembled WGS sequence"/>
</dbReference>
<feature type="region of interest" description="Disordered" evidence="1">
    <location>
        <begin position="107"/>
        <end position="138"/>
    </location>
</feature>
<reference evidence="3 4" key="1">
    <citation type="submission" date="2018-03" db="EMBL/GenBank/DDBJ databases">
        <authorList>
            <person name="Guldener U."/>
        </authorList>
    </citation>
    <scope>NUCLEOTIDE SEQUENCE [LARGE SCALE GENOMIC DNA]</scope>
    <source>
        <strain evidence="3 4">DAOM196992</strain>
    </source>
</reference>
<dbReference type="EMBL" id="OOIP01000016">
    <property type="protein sequence ID" value="SPO39776.1"/>
    <property type="molecule type" value="Genomic_DNA"/>
</dbReference>
<dbReference type="GO" id="GO:0005737">
    <property type="term" value="C:cytoplasm"/>
    <property type="evidence" value="ECO:0007669"/>
    <property type="project" value="TreeGrafter"/>
</dbReference>
<feature type="region of interest" description="Disordered" evidence="1">
    <location>
        <begin position="1196"/>
        <end position="1235"/>
    </location>
</feature>
<feature type="compositionally biased region" description="Basic and acidic residues" evidence="1">
    <location>
        <begin position="1497"/>
        <end position="1511"/>
    </location>
</feature>
<feature type="compositionally biased region" description="Basic residues" evidence="1">
    <location>
        <begin position="1690"/>
        <end position="1699"/>
    </location>
</feature>
<feature type="region of interest" description="Disordered" evidence="1">
    <location>
        <begin position="1052"/>
        <end position="1147"/>
    </location>
</feature>
<feature type="region of interest" description="Disordered" evidence="1">
    <location>
        <begin position="1301"/>
        <end position="1336"/>
    </location>
</feature>
<feature type="region of interest" description="Disordered" evidence="1">
    <location>
        <begin position="1613"/>
        <end position="1717"/>
    </location>
</feature>
<dbReference type="InterPro" id="IPR008271">
    <property type="entry name" value="Ser/Thr_kinase_AS"/>
</dbReference>
<feature type="compositionally biased region" description="Low complexity" evidence="1">
    <location>
        <begin position="350"/>
        <end position="362"/>
    </location>
</feature>
<dbReference type="InterPro" id="IPR000719">
    <property type="entry name" value="Prot_kinase_dom"/>
</dbReference>
<keyword evidence="4" id="KW-1185">Reference proteome</keyword>
<dbReference type="SMART" id="SM00220">
    <property type="entry name" value="S_TKc"/>
    <property type="match status" value="1"/>
</dbReference>
<feature type="region of interest" description="Disordered" evidence="1">
    <location>
        <begin position="50"/>
        <end position="84"/>
    </location>
</feature>
<feature type="compositionally biased region" description="Basic and acidic residues" evidence="1">
    <location>
        <begin position="1089"/>
        <end position="1103"/>
    </location>
</feature>
<feature type="region of interest" description="Disordered" evidence="1">
    <location>
        <begin position="738"/>
        <end position="776"/>
    </location>
</feature>
<feature type="domain" description="Protein kinase" evidence="2">
    <location>
        <begin position="388"/>
        <end position="716"/>
    </location>
</feature>
<dbReference type="SUPFAM" id="SSF56112">
    <property type="entry name" value="Protein kinase-like (PK-like)"/>
    <property type="match status" value="1"/>
</dbReference>
<feature type="region of interest" description="Disordered" evidence="1">
    <location>
        <begin position="785"/>
        <end position="804"/>
    </location>
</feature>
<dbReference type="PROSITE" id="PS00108">
    <property type="entry name" value="PROTEIN_KINASE_ST"/>
    <property type="match status" value="1"/>
</dbReference>
<gene>
    <name evidence="3" type="ORF">PSFLO_05257</name>
</gene>
<name>A0A5C3F6U8_9BASI</name>
<feature type="compositionally biased region" description="Basic and acidic residues" evidence="1">
    <location>
        <begin position="1120"/>
        <end position="1136"/>
    </location>
</feature>
<sequence>MSAGSIDGKLTETTHKAATATHDRDCHDALFAAVAGSLLSASTARAARQLQADQGENVQERSAKVAATDEGGSRAMSWLPRPADKHKPVAATAAAAEAAAAAATGHVHGCNSAPSSGARRITARRTAQATGGDASPDRLAAAATAAGAAGADAGAGAGADPAIGSPTPSAKWAAEAASLPTQSLIVGRGGSPVTKAVHSLHRRKPVPPFHDAGANPCHQRAHHLPRHGAPSQQQGASSTTTTDARAQPLPRRNALDLDHHVEVHAVGLVRDAPPPHRHWQHQQRQQQRYSPPNASHRGLPAGRADILLSPQNAPAGKEQLLMRLAHGHHDRHKDRAQPAVAMGGDLVQHGVGSESSSNSSRRQVQRRNRGNDKAAVFSLSDSQLAARYNFVKEIGFGEWGSIWEATPVKELEHLPASAYPQIATRKLNGVGHVRVDNPAHRPLAIKVCTRERNSQSSARTERLWHEFKMLRSLIDASYHSEGDATCSSSLSSSSSPRGRSRGDRIFGPDWHPSIVKFYEFVVTPSIAMIVMPCYDEPMKVGLPDERCRSYFQQLLSGLFWLHQRGVCHNDIKVANMLVNYTGLLGKGTPILVDFGFATIHDASKKDAFMTHVSWGTPEYLAPERARGDLHDERASDIWSLGVTFFEIAATRTPFELQDEQFQTREQLQAYYHRTMSGVWVGSWDIPPDLEDLVRCMLSAAPADRIDAADALLHPYFDPTSTSFDNSLEDIMDMFPSEDGMSEDEGYSPGETRGAVGHGSRRLCRHESDDDDDGDYVPYTGPYDVPPERLQSRQAHGPHFQQHGRDMMKEGDVNLQIARRPASPPSPTLSAVGMDSLATDLVQASPPWQARPTALRSRPQPQACSKLRMEQAVDSPDGSRDRQVAGASAAEVQRHASDEGTTLSQSPFTKADSAIPLLGRTASLAKPHRPHRTPLKQAIANAAAGSGLLRLVPVASARAPSPMKRDTPSALSPSRPLRTPSRKLQHAPSQQVDTSATATDDFFYPGAAGTTKSATAVGRRLQAPSASQLPKQAAIVTPRTGIRKVASLAKQFGGKVAPSEQPSTSEAKTPKKPGRPSREPSGSRRGHRRSISDSKAELMEERTSARRPSIGVQVDAVRTPDVSEKRRVASGGQRDKASPATPASELTCGSVSVDSYLSSECSHAGAGASSVAEPSLVQTEHHVKISSSFGIVSRPAEVSQDAPAIPPVPATESKMQGRPRPRSGLHRRTKTDLDGHEVRQKLEQMGAIAEALARMISETRSSLLGSWAGSELDRAPEAGERDTLLQTIQELEIKMARLEAARQTSTAASEAAAPSKPGPLSVSGYGSSDAPLSAPCHPGQCSQRCSAVCRQSRVRAGSEATVTPARRVVTRSADLVKAEINVIEASPERDASPAAGAQTEAQIKSESAAAPRPPPPSRDQIEAMYASHLLRRDSKQNHSHDDGDGGGSACSSPERARRQPQSSPHDNALSPLLEPPRTPETPSSPLQSSPKLSGPDHTPSELETGRLPEKRSSVKRFGLATLRRPKSLASLFPGRAASGPTAIGMRRESVAPELPSPPNEMGDVKVVSPHTFPRATLSKTPIATAMTTMPTPRSEGSSYISPDLSPIVESEVPSHAADATSGVTDLHCKRDGTHTSGSGSGSDGDDGSDLKTTLRHGGVQVLSKTTTTTTTSAGANAPPTDPSRLGVAPGARRRSSSLHRLSREHVRPRTLASSGPVVAAAKKAQRTSTLSTFQGGTRDRRAVAHVSRCGCRFRFRYGYGFG</sequence>
<proteinExistence type="predicted"/>
<dbReference type="Pfam" id="PF00069">
    <property type="entry name" value="Pkinase"/>
    <property type="match status" value="1"/>
</dbReference>
<feature type="compositionally biased region" description="Polar residues" evidence="1">
    <location>
        <begin position="898"/>
        <end position="907"/>
    </location>
</feature>
<organism evidence="3 4">
    <name type="scientific">Pseudozyma flocculosa</name>
    <dbReference type="NCBI Taxonomy" id="84751"/>
    <lineage>
        <taxon>Eukaryota</taxon>
        <taxon>Fungi</taxon>
        <taxon>Dikarya</taxon>
        <taxon>Basidiomycota</taxon>
        <taxon>Ustilaginomycotina</taxon>
        <taxon>Ustilaginomycetes</taxon>
        <taxon>Ustilaginales</taxon>
        <taxon>Ustilaginaceae</taxon>
        <taxon>Pseudozyma</taxon>
    </lineage>
</organism>
<dbReference type="PROSITE" id="PS50011">
    <property type="entry name" value="PROTEIN_KINASE_DOM"/>
    <property type="match status" value="1"/>
</dbReference>
<evidence type="ECO:0000313" key="4">
    <source>
        <dbReference type="Proteomes" id="UP000323386"/>
    </source>
</evidence>
<evidence type="ECO:0000313" key="3">
    <source>
        <dbReference type="EMBL" id="SPO39776.1"/>
    </source>
</evidence>
<dbReference type="PANTHER" id="PTHR24348:SF68">
    <property type="entry name" value="SERINE_THREONINE-PROTEIN KINASE ATG1C"/>
    <property type="match status" value="1"/>
</dbReference>
<feature type="compositionally biased region" description="Low complexity" evidence="1">
    <location>
        <begin position="231"/>
        <end position="242"/>
    </location>
</feature>
<feature type="region of interest" description="Disordered" evidence="1">
    <location>
        <begin position="195"/>
        <end position="256"/>
    </location>
</feature>
<dbReference type="InterPro" id="IPR011009">
    <property type="entry name" value="Kinase-like_dom_sf"/>
</dbReference>
<feature type="compositionally biased region" description="Low complexity" evidence="1">
    <location>
        <begin position="117"/>
        <end position="132"/>
    </location>
</feature>
<feature type="region of interest" description="Disordered" evidence="1">
    <location>
        <begin position="846"/>
        <end position="913"/>
    </location>
</feature>
<dbReference type="GO" id="GO:0010506">
    <property type="term" value="P:regulation of autophagy"/>
    <property type="evidence" value="ECO:0007669"/>
    <property type="project" value="InterPro"/>
</dbReference>
<dbReference type="GO" id="GO:0005524">
    <property type="term" value="F:ATP binding"/>
    <property type="evidence" value="ECO:0007669"/>
    <property type="project" value="InterPro"/>
</dbReference>
<dbReference type="OrthoDB" id="68483at2759"/>
<evidence type="ECO:0000256" key="1">
    <source>
        <dbReference type="SAM" id="MobiDB-lite"/>
    </source>
</evidence>
<feature type="compositionally biased region" description="Low complexity" evidence="1">
    <location>
        <begin position="1301"/>
        <end position="1312"/>
    </location>
</feature>
<feature type="compositionally biased region" description="Basic and acidic residues" evidence="1">
    <location>
        <begin position="866"/>
        <end position="882"/>
    </location>
</feature>
<feature type="region of interest" description="Disordered" evidence="1">
    <location>
        <begin position="347"/>
        <end position="372"/>
    </location>
</feature>
<dbReference type="GO" id="GO:0004674">
    <property type="term" value="F:protein serine/threonine kinase activity"/>
    <property type="evidence" value="ECO:0007669"/>
    <property type="project" value="InterPro"/>
</dbReference>
<dbReference type="PANTHER" id="PTHR24348">
    <property type="entry name" value="SERINE/THREONINE-PROTEIN KINASE UNC-51-RELATED"/>
    <property type="match status" value="1"/>
</dbReference>
<feature type="compositionally biased region" description="Basic residues" evidence="1">
    <location>
        <begin position="1216"/>
        <end position="1228"/>
    </location>
</feature>
<evidence type="ECO:0000259" key="2">
    <source>
        <dbReference type="PROSITE" id="PS50011"/>
    </source>
</evidence>
<accession>A0A5C3F6U8</accession>
<feature type="region of interest" description="Disordered" evidence="1">
    <location>
        <begin position="271"/>
        <end position="299"/>
    </location>
</feature>
<dbReference type="Gene3D" id="1.10.510.10">
    <property type="entry name" value="Transferase(Phosphotransferase) domain 1"/>
    <property type="match status" value="1"/>
</dbReference>
<feature type="compositionally biased region" description="Low complexity" evidence="1">
    <location>
        <begin position="1479"/>
        <end position="1494"/>
    </location>
</feature>
<feature type="region of interest" description="Disordered" evidence="1">
    <location>
        <begin position="956"/>
        <end position="999"/>
    </location>
</feature>